<feature type="chain" id="PRO_5045886205" description="Lipoprotein" evidence="1">
    <location>
        <begin position="26"/>
        <end position="95"/>
    </location>
</feature>
<evidence type="ECO:0000313" key="2">
    <source>
        <dbReference type="EMBL" id="MER5172201.1"/>
    </source>
</evidence>
<keyword evidence="1" id="KW-0732">Signal</keyword>
<evidence type="ECO:0000313" key="3">
    <source>
        <dbReference type="Proteomes" id="UP001438953"/>
    </source>
</evidence>
<gene>
    <name evidence="2" type="ORF">VSX56_10465</name>
</gene>
<comment type="caution">
    <text evidence="2">The sequence shown here is derived from an EMBL/GenBank/DDBJ whole genome shotgun (WGS) entry which is preliminary data.</text>
</comment>
<dbReference type="EMBL" id="JAYWLC010000007">
    <property type="protein sequence ID" value="MER5172201.1"/>
    <property type="molecule type" value="Genomic_DNA"/>
</dbReference>
<protein>
    <recommendedName>
        <fullName evidence="4">Lipoprotein</fullName>
    </recommendedName>
</protein>
<accession>A0ABV1SI28</accession>
<name>A0ABV1SI28_9RHOB</name>
<organism evidence="2 3">
    <name type="scientific">Thioclava kandeliae</name>
    <dbReference type="NCBI Taxonomy" id="3070818"/>
    <lineage>
        <taxon>Bacteria</taxon>
        <taxon>Pseudomonadati</taxon>
        <taxon>Pseudomonadota</taxon>
        <taxon>Alphaproteobacteria</taxon>
        <taxon>Rhodobacterales</taxon>
        <taxon>Paracoccaceae</taxon>
        <taxon>Thioclava</taxon>
    </lineage>
</organism>
<feature type="signal peptide" evidence="1">
    <location>
        <begin position="1"/>
        <end position="25"/>
    </location>
</feature>
<reference evidence="2 3" key="2">
    <citation type="submission" date="2024-06" db="EMBL/GenBank/DDBJ databases">
        <title>Thioclava kandeliae sp. nov. from a rhizosphere soil sample of Kandelia candel in a mangrove.</title>
        <authorList>
            <person name="Mu T."/>
        </authorList>
    </citation>
    <scope>NUCLEOTIDE SEQUENCE [LARGE SCALE GENOMIC DNA]</scope>
    <source>
        <strain evidence="2 3">CPCC 100088</strain>
    </source>
</reference>
<dbReference type="PROSITE" id="PS51257">
    <property type="entry name" value="PROKAR_LIPOPROTEIN"/>
    <property type="match status" value="1"/>
</dbReference>
<sequence>MMIYMRLALSLSIAGLLAACEPQYAARDVLRECQTLYLENDRFTDANLASEAMNGYRGPHVPSMHAMLIPQKSYKPRKVEQCDEILVLERRLPGR</sequence>
<reference evidence="2 3" key="1">
    <citation type="submission" date="2024-01" db="EMBL/GenBank/DDBJ databases">
        <authorList>
            <person name="Deng Y."/>
            <person name="Su J."/>
        </authorList>
    </citation>
    <scope>NUCLEOTIDE SEQUENCE [LARGE SCALE GENOMIC DNA]</scope>
    <source>
        <strain evidence="2 3">CPCC 100088</strain>
    </source>
</reference>
<proteinExistence type="predicted"/>
<evidence type="ECO:0000256" key="1">
    <source>
        <dbReference type="SAM" id="SignalP"/>
    </source>
</evidence>
<dbReference type="RefSeq" id="WP_339113119.1">
    <property type="nucleotide sequence ID" value="NZ_JAYWLC010000007.1"/>
</dbReference>
<dbReference type="Proteomes" id="UP001438953">
    <property type="component" value="Unassembled WGS sequence"/>
</dbReference>
<evidence type="ECO:0008006" key="4">
    <source>
        <dbReference type="Google" id="ProtNLM"/>
    </source>
</evidence>
<keyword evidence="3" id="KW-1185">Reference proteome</keyword>